<accession>A0A0V8QJW3</accession>
<keyword evidence="3" id="KW-1185">Reference proteome</keyword>
<dbReference type="RefSeq" id="WP_058351369.1">
    <property type="nucleotide sequence ID" value="NZ_CABMMD010000013.1"/>
</dbReference>
<reference evidence="2 3" key="1">
    <citation type="submission" date="2015-11" db="EMBL/GenBank/DDBJ databases">
        <title>Butyribacter intestini gen. nov., sp. nov., a butyric acid-producing bacterium of the family Lachnospiraceae isolated from the human faeces.</title>
        <authorList>
            <person name="Zou Y."/>
            <person name="Xue W."/>
            <person name="Luo G."/>
            <person name="Lv M."/>
        </authorList>
    </citation>
    <scope>NUCLEOTIDE SEQUENCE [LARGE SCALE GENOMIC DNA]</scope>
    <source>
        <strain evidence="2 3">ACET-33324</strain>
    </source>
</reference>
<name>A0A0V8QJW3_9FIRM</name>
<evidence type="ECO:0000313" key="3">
    <source>
        <dbReference type="Proteomes" id="UP000054874"/>
    </source>
</evidence>
<dbReference type="EMBL" id="LNAM01000013">
    <property type="protein sequence ID" value="KSV60393.1"/>
    <property type="molecule type" value="Genomic_DNA"/>
</dbReference>
<dbReference type="Proteomes" id="UP000054874">
    <property type="component" value="Unassembled WGS sequence"/>
</dbReference>
<organism evidence="2 3">
    <name type="scientific">Acetivibrio ethanolgignens</name>
    <dbReference type="NCBI Taxonomy" id="290052"/>
    <lineage>
        <taxon>Bacteria</taxon>
        <taxon>Bacillati</taxon>
        <taxon>Bacillota</taxon>
        <taxon>Clostridia</taxon>
        <taxon>Eubacteriales</taxon>
        <taxon>Oscillospiraceae</taxon>
        <taxon>Acetivibrio</taxon>
    </lineage>
</organism>
<protein>
    <submittedName>
        <fullName evidence="2">Uncharacterized protein</fullName>
    </submittedName>
</protein>
<feature type="region of interest" description="Disordered" evidence="1">
    <location>
        <begin position="257"/>
        <end position="280"/>
    </location>
</feature>
<proteinExistence type="predicted"/>
<dbReference type="AlphaFoldDB" id="A0A0V8QJW3"/>
<comment type="caution">
    <text evidence="2">The sequence shown here is derived from an EMBL/GenBank/DDBJ whole genome shotgun (WGS) entry which is preliminary data.</text>
</comment>
<sequence>MDVKQEQETGLVVSEKGKGQSYNFTDQELIRQLVKSRMAQGQELEFEDLSGYELPPRTQFSMLSKPAVSIKYGKMTFNMASVRMFDEALFILTPVNRDKKRLMVVPCKEEESASLQWARIRESDDTKVNRTISSEEFILKLYKLMGWKLNCRYKILGRVALAKPGPMPVLIFDLEEAIMFDSKPMEFVDEETGEIKKKQVKYYPEEYKDCIGKSYNDYIEAKQMNIFEFLDEYTGQSYSDLPEEEIPDASAIEMQTYSNGTTDGEDGEMTVGSLDTSGVE</sequence>
<gene>
    <name evidence="2" type="ORF">ASU35_05385</name>
</gene>
<evidence type="ECO:0000256" key="1">
    <source>
        <dbReference type="SAM" id="MobiDB-lite"/>
    </source>
</evidence>
<evidence type="ECO:0000313" key="2">
    <source>
        <dbReference type="EMBL" id="KSV60393.1"/>
    </source>
</evidence>
<dbReference type="STRING" id="290052.ASU35_05385"/>
<dbReference type="OrthoDB" id="1955571at2"/>